<dbReference type="RefSeq" id="WP_129920248.1">
    <property type="nucleotide sequence ID" value="NZ_SEWE01000009.1"/>
</dbReference>
<dbReference type="EMBL" id="SEWE01000009">
    <property type="protein sequence ID" value="RYU81562.1"/>
    <property type="molecule type" value="Genomic_DNA"/>
</dbReference>
<evidence type="ECO:0000313" key="1">
    <source>
        <dbReference type="EMBL" id="RYU81562.1"/>
    </source>
</evidence>
<reference evidence="1 2" key="1">
    <citation type="submission" date="2019-02" db="EMBL/GenBank/DDBJ databases">
        <title>Bacterial novel species isolated from soil.</title>
        <authorList>
            <person name="Jung H.-Y."/>
        </authorList>
    </citation>
    <scope>NUCLEOTIDE SEQUENCE [LARGE SCALE GENOMIC DNA]</scope>
    <source>
        <strain evidence="1 2">1-3-3-3</strain>
    </source>
</reference>
<proteinExistence type="predicted"/>
<comment type="caution">
    <text evidence="1">The sequence shown here is derived from an EMBL/GenBank/DDBJ whole genome shotgun (WGS) entry which is preliminary data.</text>
</comment>
<dbReference type="Proteomes" id="UP000294155">
    <property type="component" value="Unassembled WGS sequence"/>
</dbReference>
<dbReference type="OrthoDB" id="885790at2"/>
<keyword evidence="2" id="KW-1185">Reference proteome</keyword>
<accession>A0A4Q5LFE2</accession>
<name>A0A4Q5LFE2_9BACT</name>
<protein>
    <submittedName>
        <fullName evidence="1">Uncharacterized protein</fullName>
    </submittedName>
</protein>
<dbReference type="AlphaFoldDB" id="A0A4Q5LFE2"/>
<gene>
    <name evidence="1" type="ORF">EWM57_06075</name>
</gene>
<evidence type="ECO:0000313" key="2">
    <source>
        <dbReference type="Proteomes" id="UP000294155"/>
    </source>
</evidence>
<sequence length="200" mass="21918">MLGLLVLSAGSVQAQYSNYALPKIIKYQPGSYQLADGSWHGGQLYPDQGEHLRVRNPDDKKITEYQPLEVKAFVVEGDTFSVIRNIDISARRRVASAFAKQLYRCGNFTLLDFEHGAAGAATVMLGGQTPQNDLVLQPRLGDAVRVPASRGAFEKTMLPLFGDCPELAQKIKAGKVGRQHMKSILQTYARWQQTAPAGGN</sequence>
<organism evidence="1 2">
    <name type="scientific">Hymenobacter persicinus</name>
    <dbReference type="NCBI Taxonomy" id="2025506"/>
    <lineage>
        <taxon>Bacteria</taxon>
        <taxon>Pseudomonadati</taxon>
        <taxon>Bacteroidota</taxon>
        <taxon>Cytophagia</taxon>
        <taxon>Cytophagales</taxon>
        <taxon>Hymenobacteraceae</taxon>
        <taxon>Hymenobacter</taxon>
    </lineage>
</organism>